<protein>
    <submittedName>
        <fullName evidence="2">Uncharacterized protein</fullName>
    </submittedName>
</protein>
<proteinExistence type="predicted"/>
<evidence type="ECO:0000313" key="3">
    <source>
        <dbReference type="Proteomes" id="UP000322997"/>
    </source>
</evidence>
<evidence type="ECO:0000313" key="2">
    <source>
        <dbReference type="EMBL" id="TYS52506.1"/>
    </source>
</evidence>
<reference evidence="2 3" key="1">
    <citation type="submission" date="2019-08" db="EMBL/GenBank/DDBJ databases">
        <title>Bacillus genomes from the desert of Cuatro Cienegas, Coahuila.</title>
        <authorList>
            <person name="Olmedo-Alvarez G."/>
        </authorList>
    </citation>
    <scope>NUCLEOTIDE SEQUENCE [LARGE SCALE GENOMIC DNA]</scope>
    <source>
        <strain evidence="2 3">CH108_3D</strain>
    </source>
</reference>
<accession>A0A5D4RRV5</accession>
<dbReference type="InterPro" id="IPR022121">
    <property type="entry name" value="Peptidase_M73_camelysin"/>
</dbReference>
<organism evidence="2 3">
    <name type="scientific">Rossellomorea marisflavi</name>
    <dbReference type="NCBI Taxonomy" id="189381"/>
    <lineage>
        <taxon>Bacteria</taxon>
        <taxon>Bacillati</taxon>
        <taxon>Bacillota</taxon>
        <taxon>Bacilli</taxon>
        <taxon>Bacillales</taxon>
        <taxon>Bacillaceae</taxon>
        <taxon>Rossellomorea</taxon>
    </lineage>
</organism>
<feature type="signal peptide" evidence="1">
    <location>
        <begin position="1"/>
        <end position="28"/>
    </location>
</feature>
<feature type="chain" id="PRO_5022807911" evidence="1">
    <location>
        <begin position="29"/>
        <end position="194"/>
    </location>
</feature>
<sequence length="194" mass="20373">MGEMKIMKMKKALIGTMMAGALVIGAGASTGTYSDFFSEASSSGNKIELGTLKLQQTGDVGALLNGENLKPGSVVEGQSITVKNNGTLDGKLSVNVDSYILKDGNENNISDLSKYNDIKVGLYVNGSSIGEVPIGQLPALYDQANAYLAGQTLAAGQSYTIKPVVKVSRVNGDQNHLQGLKLSGNISWKLSQKD</sequence>
<gene>
    <name evidence="2" type="ORF">FZC83_16895</name>
</gene>
<name>A0A5D4RRV5_9BACI</name>
<dbReference type="AlphaFoldDB" id="A0A5D4RRV5"/>
<dbReference type="Proteomes" id="UP000322997">
    <property type="component" value="Unassembled WGS sequence"/>
</dbReference>
<dbReference type="Pfam" id="PF12389">
    <property type="entry name" value="Peptidase_M73"/>
    <property type="match status" value="1"/>
</dbReference>
<comment type="caution">
    <text evidence="2">The sequence shown here is derived from an EMBL/GenBank/DDBJ whole genome shotgun (WGS) entry which is preliminary data.</text>
</comment>
<dbReference type="EMBL" id="VTEQ01000005">
    <property type="protein sequence ID" value="TYS52506.1"/>
    <property type="molecule type" value="Genomic_DNA"/>
</dbReference>
<keyword evidence="1" id="KW-0732">Signal</keyword>
<evidence type="ECO:0000256" key="1">
    <source>
        <dbReference type="SAM" id="SignalP"/>
    </source>
</evidence>